<dbReference type="PROSITE" id="PS51677">
    <property type="entry name" value="NODB"/>
    <property type="match status" value="1"/>
</dbReference>
<evidence type="ECO:0000256" key="1">
    <source>
        <dbReference type="ARBA" id="ARBA00022729"/>
    </source>
</evidence>
<accession>A0A660SGI0</accession>
<sequence>MLRILTFHKVARFDLSGTWNTPEQMERFLMTISERRIDVLSLSRLSSDPIRFIADKKLHLLITFDDGDEGIYRYLLPVLKRIELPIAVFLITGYIGRVQSWDRFSRSRQLSWAQIFKLRDLGCEFGSHSVSHRDLTQLNLDELRMELLQSRRSIKDKLGECDAIAYPYDRVNPWVAQVAERIGYRVGFGSKNLPPLSLVRERIFRTDTNSSFQAKIAPRESLLLRWERFKARIINLFSIAAMKR</sequence>
<dbReference type="GO" id="GO:0005975">
    <property type="term" value="P:carbohydrate metabolic process"/>
    <property type="evidence" value="ECO:0007669"/>
    <property type="project" value="InterPro"/>
</dbReference>
<name>A0A660SGI0_UNCW3</name>
<reference evidence="3 4" key="1">
    <citation type="submission" date="2018-06" db="EMBL/GenBank/DDBJ databases">
        <title>Extensive metabolic versatility and redundancy in microbially diverse, dynamic hydrothermal sediments.</title>
        <authorList>
            <person name="Dombrowski N."/>
            <person name="Teske A."/>
            <person name="Baker B.J."/>
        </authorList>
    </citation>
    <scope>NUCLEOTIDE SEQUENCE [LARGE SCALE GENOMIC DNA]</scope>
    <source>
        <strain evidence="3">B36_G15</strain>
    </source>
</reference>
<comment type="caution">
    <text evidence="3">The sequence shown here is derived from an EMBL/GenBank/DDBJ whole genome shotgun (WGS) entry which is preliminary data.</text>
</comment>
<protein>
    <recommendedName>
        <fullName evidence="2">NodB homology domain-containing protein</fullName>
    </recommendedName>
</protein>
<dbReference type="AlphaFoldDB" id="A0A660SGI0"/>
<dbReference type="EMBL" id="QNBE01000106">
    <property type="protein sequence ID" value="RKX69101.1"/>
    <property type="molecule type" value="Genomic_DNA"/>
</dbReference>
<dbReference type="InterPro" id="IPR051398">
    <property type="entry name" value="Polysacch_Deacetylase"/>
</dbReference>
<dbReference type="GO" id="GO:0016810">
    <property type="term" value="F:hydrolase activity, acting on carbon-nitrogen (but not peptide) bonds"/>
    <property type="evidence" value="ECO:0007669"/>
    <property type="project" value="InterPro"/>
</dbReference>
<organism evidence="3 4">
    <name type="scientific">candidate division WOR-3 bacterium</name>
    <dbReference type="NCBI Taxonomy" id="2052148"/>
    <lineage>
        <taxon>Bacteria</taxon>
        <taxon>Bacteria division WOR-3</taxon>
    </lineage>
</organism>
<dbReference type="PANTHER" id="PTHR34216:SF7">
    <property type="entry name" value="POLY-BETA-1,6-N-ACETYL-D-GLUCOSAMINE N-DEACETYLASE"/>
    <property type="match status" value="1"/>
</dbReference>
<dbReference type="PANTHER" id="PTHR34216">
    <property type="match status" value="1"/>
</dbReference>
<proteinExistence type="predicted"/>
<keyword evidence="1" id="KW-0732">Signal</keyword>
<dbReference type="InterPro" id="IPR002509">
    <property type="entry name" value="NODB_dom"/>
</dbReference>
<dbReference type="SUPFAM" id="SSF88713">
    <property type="entry name" value="Glycoside hydrolase/deacetylase"/>
    <property type="match status" value="1"/>
</dbReference>
<gene>
    <name evidence="3" type="ORF">DRP53_09180</name>
</gene>
<dbReference type="Gene3D" id="3.20.20.370">
    <property type="entry name" value="Glycoside hydrolase/deacetylase"/>
    <property type="match status" value="1"/>
</dbReference>
<dbReference type="CDD" id="cd10918">
    <property type="entry name" value="CE4_NodB_like_5s_6s"/>
    <property type="match status" value="1"/>
</dbReference>
<feature type="domain" description="NodB homology" evidence="2">
    <location>
        <begin position="58"/>
        <end position="244"/>
    </location>
</feature>
<evidence type="ECO:0000313" key="4">
    <source>
        <dbReference type="Proteomes" id="UP000268469"/>
    </source>
</evidence>
<dbReference type="Pfam" id="PF01522">
    <property type="entry name" value="Polysacc_deac_1"/>
    <property type="match status" value="1"/>
</dbReference>
<dbReference type="InterPro" id="IPR011330">
    <property type="entry name" value="Glyco_hydro/deAcase_b/a-brl"/>
</dbReference>
<evidence type="ECO:0000259" key="2">
    <source>
        <dbReference type="PROSITE" id="PS51677"/>
    </source>
</evidence>
<evidence type="ECO:0000313" key="3">
    <source>
        <dbReference type="EMBL" id="RKX69101.1"/>
    </source>
</evidence>
<dbReference type="Proteomes" id="UP000268469">
    <property type="component" value="Unassembled WGS sequence"/>
</dbReference>